<evidence type="ECO:0000313" key="3">
    <source>
        <dbReference type="EMBL" id="MDQ0647618.1"/>
    </source>
</evidence>
<reference evidence="3 4" key="1">
    <citation type="submission" date="2023-07" db="EMBL/GenBank/DDBJ databases">
        <title>Comparative genomics of wheat-associated soil bacteria to identify genetic determinants of phenazine resistance.</title>
        <authorList>
            <person name="Mouncey N."/>
        </authorList>
    </citation>
    <scope>NUCLEOTIDE SEQUENCE [LARGE SCALE GENOMIC DNA]</scope>
    <source>
        <strain evidence="3 4">W4I9-1</strain>
    </source>
</reference>
<dbReference type="InterPro" id="IPR011335">
    <property type="entry name" value="Restrct_endonuc-II-like"/>
</dbReference>
<dbReference type="InterPro" id="IPR007569">
    <property type="entry name" value="DUF559"/>
</dbReference>
<organism evidence="3 4">
    <name type="scientific">Microbacterium natoriense</name>
    <dbReference type="NCBI Taxonomy" id="284570"/>
    <lineage>
        <taxon>Bacteria</taxon>
        <taxon>Bacillati</taxon>
        <taxon>Actinomycetota</taxon>
        <taxon>Actinomycetes</taxon>
        <taxon>Micrococcales</taxon>
        <taxon>Microbacteriaceae</taxon>
        <taxon>Microbacterium</taxon>
    </lineage>
</organism>
<dbReference type="Pfam" id="PF13338">
    <property type="entry name" value="AbiEi_4"/>
    <property type="match status" value="1"/>
</dbReference>
<accession>A0AAW8EWJ2</accession>
<protein>
    <submittedName>
        <fullName evidence="3">Very-short-patch-repair endonuclease</fullName>
    </submittedName>
</protein>
<evidence type="ECO:0000259" key="2">
    <source>
        <dbReference type="Pfam" id="PF13338"/>
    </source>
</evidence>
<dbReference type="AlphaFoldDB" id="A0AAW8EWJ2"/>
<keyword evidence="4" id="KW-1185">Reference proteome</keyword>
<dbReference type="RefSeq" id="WP_292910766.1">
    <property type="nucleotide sequence ID" value="NZ_JAUSXV010000001.1"/>
</dbReference>
<keyword evidence="3" id="KW-0540">Nuclease</keyword>
<dbReference type="SUPFAM" id="SSF52980">
    <property type="entry name" value="Restriction endonuclease-like"/>
    <property type="match status" value="1"/>
</dbReference>
<feature type="domain" description="DUF559" evidence="1">
    <location>
        <begin position="206"/>
        <end position="271"/>
    </location>
</feature>
<keyword evidence="3" id="KW-0378">Hydrolase</keyword>
<dbReference type="Pfam" id="PF04480">
    <property type="entry name" value="DUF559"/>
    <property type="match status" value="1"/>
</dbReference>
<dbReference type="GO" id="GO:0004519">
    <property type="term" value="F:endonuclease activity"/>
    <property type="evidence" value="ECO:0007669"/>
    <property type="project" value="UniProtKB-KW"/>
</dbReference>
<dbReference type="EMBL" id="JAUSXV010000001">
    <property type="protein sequence ID" value="MDQ0647618.1"/>
    <property type="molecule type" value="Genomic_DNA"/>
</dbReference>
<dbReference type="InterPro" id="IPR025159">
    <property type="entry name" value="AbiEi_N"/>
</dbReference>
<name>A0AAW8EWJ2_9MICO</name>
<evidence type="ECO:0000313" key="4">
    <source>
        <dbReference type="Proteomes" id="UP001244427"/>
    </source>
</evidence>
<proteinExistence type="predicted"/>
<dbReference type="Proteomes" id="UP001244427">
    <property type="component" value="Unassembled WGS sequence"/>
</dbReference>
<keyword evidence="3" id="KW-0255">Endonuclease</keyword>
<gene>
    <name evidence="3" type="ORF">QFZ53_001814</name>
</gene>
<evidence type="ECO:0000259" key="1">
    <source>
        <dbReference type="Pfam" id="PF04480"/>
    </source>
</evidence>
<sequence>MLDPRATLISLGGIARGTTLQAHGISRPRLSRAVRDGEVERLRPGVFGTTSVHAEVRSATQHGGALTCAVALRKHGVWVLNDDLRPHVWVGRRGRRFEHRGCRCTSHYFLGDVPLGVVDIETALLQLHQCEGDESFFASLESALNLRKLSRAAALRIRRALPALARWLVDIARSDAQSGLESLLRLRLHIIGIVLASQVQIPGVGRVDFVVGDRLIIEVDGKENHSGPDRRHDDLVRDAAASRLGYETLRFTYAQVVHDWSTVQAAILAAMTRLRDHA</sequence>
<comment type="caution">
    <text evidence="3">The sequence shown here is derived from an EMBL/GenBank/DDBJ whole genome shotgun (WGS) entry which is preliminary data.</text>
</comment>
<feature type="domain" description="AbiEi antitoxin N-terminal" evidence="2">
    <location>
        <begin position="10"/>
        <end position="47"/>
    </location>
</feature>
<dbReference type="Gene3D" id="3.40.960.10">
    <property type="entry name" value="VSR Endonuclease"/>
    <property type="match status" value="1"/>
</dbReference>